<evidence type="ECO:0000256" key="1">
    <source>
        <dbReference type="SAM" id="MobiDB-lite"/>
    </source>
</evidence>
<reference evidence="2" key="1">
    <citation type="journal article" date="2020" name="Nature">
        <title>Giant virus diversity and host interactions through global metagenomics.</title>
        <authorList>
            <person name="Schulz F."/>
            <person name="Roux S."/>
            <person name="Paez-Espino D."/>
            <person name="Jungbluth S."/>
            <person name="Walsh D.A."/>
            <person name="Denef V.J."/>
            <person name="McMahon K.D."/>
            <person name="Konstantinidis K.T."/>
            <person name="Eloe-Fadrosh E.A."/>
            <person name="Kyrpides N.C."/>
            <person name="Woyke T."/>
        </authorList>
    </citation>
    <scope>NUCLEOTIDE SEQUENCE</scope>
    <source>
        <strain evidence="2">GVMAG-M-3300013004-44</strain>
    </source>
</reference>
<feature type="region of interest" description="Disordered" evidence="1">
    <location>
        <begin position="1639"/>
        <end position="1679"/>
    </location>
</feature>
<sequence length="1679" mass="191114">MDNSALPKDDPNEDIIQPPILQEVSAVEEHDAENVVEENILPNDENAQLYREMSSVQIAPTGEGYNYVDDNNQMMYMQLGDKVVIDSIYGRTVGRVYYRSLEMISIKPQDIPNVLQRFEFEDDDDDEIYKESDGVTSTVVIEKRIYESFVEQQDFRVGQLIDTFNIGGKLVNSYTITEVDKEKDMITIQDVEKKDAPKDVLFNFIGIEPDEDFAIISIRQFVPPKDEHNQESDEQDAQQAQQAQEEEEVEEEVEGIHLEGIIKLTLATEIREATSYEQRIPDDLQKIDALNDFMSGLDPMLQKDPKALRTVRILVETLFDLKQSTIAYRDDGSIQGVRDISARSIAELIKSTTVPLGRPVLQVIKKLYESEEKDEKYSQNELSFISFEDELNQMLHDNGKVVSASLSGAQTSTIIRQWSEQQAFNRTFLSPCILNQSEEPLWKAFSDSEYFRSMPPSSTETEKGAIRLLSTLSGYIAPHQKDVDPILDKVPFGLERALSTTYRKGSKERNKQVLSAEETATIDSYIMFPLSVAKYLGSTRSRYITTDSGRSQLPRKTMKMILEERGAPKEVGTSKDIILLNVLGTSIGNIPLADYIEGMTVPALGLGDTFDTLEQYGMEHLELNRDIAEVLLKKIKQYQSQLLGTLSELRNMNQELVAKKPVMNPFLENQTILEEIRNQPILADALAEYERINPTLATSDIGQVLYLLRHYPIYFQVAIAKNAVLIKKAILYTNMTMYLDYRHINNMNRYNEKNAGIKPERNTCQHVSMLVSIRKIMDDADRFQQLDIFFRKYQGGRDKDFSNWINCNICNKHLLCVHETLQLKAYLHPKEKDTLEKEIILKCSGGQFQGKYICRNCGQPIRELDFDNGLEFDDHGKPKSGRSVLVDEDAVFNEKLESMLSEIDEPTENVISNINADDMYYYYTIREIAERVGIQMDDAGYQRIITSVITRVNQFGSIESYYKSAGKKVVPDYHVSLSRIVIGACGLFLLIEIQTKIPSYVVRYRLMGCKSPGFDGYPLDPNPENRQGIEYIACAISSITQKEPPWNQSGFQAMTDDVKRQDRIALYMTGILKEKMSDEVIQSRLAMKRAYLLDILGSSSSINDGRPKDMIPPTFLPEQIIVTPEEAAKDPIRPDVVANIGNKGKMGLVKLWIRRAHELAKKTAPLIRGNPLMEITCCLSTIVKPGIFFTENMDMPSIGKRTLQPYQQGQFMLTKFIPRLSEMDVISANKDLYYRIFLKCCFQGDRMGYPHEPGLTHRCHWCEFQFPTHPAVMDTDTEGKSALISQNIETNTDEFTALLDKIHTVNKVEPIPMKEITSVVDIMRALGEVVPEPIAKWSAIVQETTTNFLRLGSDANPNRSDIVEAAGTISEATSTSEQIIHQRLTSESYHKIMDNISRLSWVNFFQVIQTYFITPFQRLVSQFDTESLYIPTELAKALSETHVTDLQPILNDDMKLLSTKGADIMLPKLQLARIKLQQYINQMRVLLPFKNSIRPTVVPGRQLTLEYIQQALFYGPLSTLLHSAEIPAGAQIKSAAKSVGDISMRFLLEIVGFTLNKYNKEKLSYDDKEIKNMIEVRAEKERVHIVSEFNKLSDEERRIELQNKRYGIGKWAVGGTKVIHAYDKEYYDLERQNRMAAGIGDFPGQNSHQVDEFGFSEDNDDEMGGDGYDLNQHGDDDNE</sequence>
<dbReference type="EMBL" id="MN739154">
    <property type="protein sequence ID" value="QHS90985.1"/>
    <property type="molecule type" value="Genomic_DNA"/>
</dbReference>
<name>A0A6C0BF95_9ZZZZ</name>
<accession>A0A6C0BF95</accession>
<organism evidence="2">
    <name type="scientific">viral metagenome</name>
    <dbReference type="NCBI Taxonomy" id="1070528"/>
    <lineage>
        <taxon>unclassified sequences</taxon>
        <taxon>metagenomes</taxon>
        <taxon>organismal metagenomes</taxon>
    </lineage>
</organism>
<protein>
    <submittedName>
        <fullName evidence="2">Uncharacterized protein</fullName>
    </submittedName>
</protein>
<feature type="region of interest" description="Disordered" evidence="1">
    <location>
        <begin position="225"/>
        <end position="252"/>
    </location>
</feature>
<feature type="compositionally biased region" description="Acidic residues" evidence="1">
    <location>
        <begin position="1654"/>
        <end position="1664"/>
    </location>
</feature>
<proteinExistence type="predicted"/>
<evidence type="ECO:0000313" key="2">
    <source>
        <dbReference type="EMBL" id="QHS90985.1"/>
    </source>
</evidence>